<dbReference type="InterPro" id="IPR039258">
    <property type="entry name" value="ZNF511"/>
</dbReference>
<dbReference type="PROSITE" id="PS00028">
    <property type="entry name" value="ZINC_FINGER_C2H2_1"/>
    <property type="match status" value="2"/>
</dbReference>
<organism evidence="2 3">
    <name type="scientific">Danaus plexippus plexippus</name>
    <dbReference type="NCBI Taxonomy" id="278856"/>
    <lineage>
        <taxon>Eukaryota</taxon>
        <taxon>Metazoa</taxon>
        <taxon>Ecdysozoa</taxon>
        <taxon>Arthropoda</taxon>
        <taxon>Hexapoda</taxon>
        <taxon>Insecta</taxon>
        <taxon>Pterygota</taxon>
        <taxon>Neoptera</taxon>
        <taxon>Endopterygota</taxon>
        <taxon>Lepidoptera</taxon>
        <taxon>Glossata</taxon>
        <taxon>Ditrysia</taxon>
        <taxon>Papilionoidea</taxon>
        <taxon>Nymphalidae</taxon>
        <taxon>Danainae</taxon>
        <taxon>Danaini</taxon>
        <taxon>Danaina</taxon>
        <taxon>Danaus</taxon>
        <taxon>Danaus</taxon>
    </lineage>
</organism>
<dbReference type="SMART" id="SM00355">
    <property type="entry name" value="ZnF_C2H2"/>
    <property type="match status" value="2"/>
</dbReference>
<feature type="domain" description="C2H2-type" evidence="1">
    <location>
        <begin position="28"/>
        <end position="49"/>
    </location>
</feature>
<evidence type="ECO:0000313" key="2">
    <source>
        <dbReference type="EMBL" id="OWR53736.1"/>
    </source>
</evidence>
<dbReference type="InParanoid" id="A0A212FJ22"/>
<feature type="domain" description="C2H2-type" evidence="1">
    <location>
        <begin position="65"/>
        <end position="88"/>
    </location>
</feature>
<dbReference type="KEGG" id="dpl:KGM_201789"/>
<dbReference type="PANTHER" id="PTHR21354">
    <property type="entry name" value="ZINC FINGER PROTEIN 511"/>
    <property type="match status" value="1"/>
</dbReference>
<proteinExistence type="predicted"/>
<evidence type="ECO:0000313" key="3">
    <source>
        <dbReference type="Proteomes" id="UP000007151"/>
    </source>
</evidence>
<keyword evidence="3" id="KW-1185">Reference proteome</keyword>
<protein>
    <recommendedName>
        <fullName evidence="1">C2H2-type domain-containing protein</fullName>
    </recommendedName>
</protein>
<comment type="caution">
    <text evidence="2">The sequence shown here is derived from an EMBL/GenBank/DDBJ whole genome shotgun (WGS) entry which is preliminary data.</text>
</comment>
<dbReference type="EMBL" id="AGBW02008320">
    <property type="protein sequence ID" value="OWR53736.1"/>
    <property type="molecule type" value="Genomic_DNA"/>
</dbReference>
<sequence length="169" mass="19592">MFNKDKPPSRLGVYDVDDEELCHSVYSCSQCKKVLPSPHLLDLHIQEKHDSFFAVMALKKPSYCCYIEECKEKFINAEDRMDHCTKVHKLPKDFRYHQKSQKKNKKADNAMVIDNEQTSQKETKFRFNNSKQKGFIKFTGNKFTKDVQNSTASINMDAAMADLKESLPS</sequence>
<dbReference type="PANTHER" id="PTHR21354:SF0">
    <property type="entry name" value="ZINC FINGER PROTEIN 511"/>
    <property type="match status" value="1"/>
</dbReference>
<dbReference type="Proteomes" id="UP000007151">
    <property type="component" value="Unassembled WGS sequence"/>
</dbReference>
<gene>
    <name evidence="2" type="ORF">KGM_201789</name>
</gene>
<accession>A0A212FJ22</accession>
<evidence type="ECO:0000259" key="1">
    <source>
        <dbReference type="PROSITE" id="PS00028"/>
    </source>
</evidence>
<dbReference type="InterPro" id="IPR013087">
    <property type="entry name" value="Znf_C2H2_type"/>
</dbReference>
<name>A0A212FJ22_DANPL</name>
<reference evidence="2 3" key="1">
    <citation type="journal article" date="2011" name="Cell">
        <title>The monarch butterfly genome yields insights into long-distance migration.</title>
        <authorList>
            <person name="Zhan S."/>
            <person name="Merlin C."/>
            <person name="Boore J.L."/>
            <person name="Reppert S.M."/>
        </authorList>
    </citation>
    <scope>NUCLEOTIDE SEQUENCE [LARGE SCALE GENOMIC DNA]</scope>
    <source>
        <strain evidence="2">F-2</strain>
    </source>
</reference>
<dbReference type="STRING" id="278856.A0A212FJ22"/>
<dbReference type="AlphaFoldDB" id="A0A212FJ22"/>